<reference evidence="1" key="1">
    <citation type="submission" date="2023-04" db="EMBL/GenBank/DDBJ databases">
        <title>Draft Genome sequencing of Naganishia species isolated from polar environments using Oxford Nanopore Technology.</title>
        <authorList>
            <person name="Leo P."/>
            <person name="Venkateswaran K."/>
        </authorList>
    </citation>
    <scope>NUCLEOTIDE SEQUENCE</scope>
    <source>
        <strain evidence="1">MNA-CCFEE 5423</strain>
    </source>
</reference>
<dbReference type="EMBL" id="JASBWT010000002">
    <property type="protein sequence ID" value="KAJ9107580.1"/>
    <property type="molecule type" value="Genomic_DNA"/>
</dbReference>
<evidence type="ECO:0000313" key="2">
    <source>
        <dbReference type="Proteomes" id="UP001227268"/>
    </source>
</evidence>
<protein>
    <submittedName>
        <fullName evidence="1">Uncharacterized protein</fullName>
    </submittedName>
</protein>
<sequence>MDASYIFDFAVGLLDISYLSWFLIASHYKLRPSSFDFILKRRDRMQEWRSEMDDLPKTVICITSPFLLFGHIGMGIVDIIMFLPLMGAFLLLHIIVAACLWWIMPLRLRPIRAIHACLQASFCGAKVCLGGIVQLLTMICAYGKARRAEFQYALRQFAPFEQLATIRQHRAKKACATKRSLHSLVVPERILLLQEYAKLRVSALKRSANQLMTPELVAFAQEWRRPAEAEIKRTFRQHLKPENTPVFELASFTGVVYGGLPVGTHYQYLGSTAGGSDVQSVVTKTNSTFDLTLLNQAQLLQTLVDGLQSQNPGKPDRSEGSTAPPPASRLGDQINIHGYDLRTGPRSVRLSQQVNATSSEGNGSDSDSNDNSESED</sequence>
<evidence type="ECO:0000313" key="1">
    <source>
        <dbReference type="EMBL" id="KAJ9107580.1"/>
    </source>
</evidence>
<dbReference type="Proteomes" id="UP001227268">
    <property type="component" value="Unassembled WGS sequence"/>
</dbReference>
<name>A0ACC2W8Z9_9TREE</name>
<accession>A0ACC2W8Z9</accession>
<organism evidence="1 2">
    <name type="scientific">Naganishia friedmannii</name>
    <dbReference type="NCBI Taxonomy" id="89922"/>
    <lineage>
        <taxon>Eukaryota</taxon>
        <taxon>Fungi</taxon>
        <taxon>Dikarya</taxon>
        <taxon>Basidiomycota</taxon>
        <taxon>Agaricomycotina</taxon>
        <taxon>Tremellomycetes</taxon>
        <taxon>Filobasidiales</taxon>
        <taxon>Filobasidiaceae</taxon>
        <taxon>Naganishia</taxon>
    </lineage>
</organism>
<gene>
    <name evidence="1" type="ORF">QFC21_001039</name>
</gene>
<proteinExistence type="predicted"/>
<comment type="caution">
    <text evidence="1">The sequence shown here is derived from an EMBL/GenBank/DDBJ whole genome shotgun (WGS) entry which is preliminary data.</text>
</comment>
<keyword evidence="2" id="KW-1185">Reference proteome</keyword>